<evidence type="ECO:0000256" key="1">
    <source>
        <dbReference type="ARBA" id="ARBA00008618"/>
    </source>
</evidence>
<sequence>MNTSNSAIPVIESVVASHRERMRFLPSYLKTPRNVMLFEGLLYTMMDKLSDEYCGGHWEMHHVTNGAFFMSPTDQETYHCSWSGNYYEGDMSAEAAGITATLFALWYLVAKTQDQGLYQLYVHLKDFAYEHKESGHILAAID</sequence>
<dbReference type="InterPro" id="IPR042297">
    <property type="entry name" value="Antirestriction_sf"/>
</dbReference>
<comment type="similarity">
    <text evidence="1">Belongs to the antirestriction protein family.</text>
</comment>
<protein>
    <submittedName>
        <fullName evidence="2">Antirestriction protein</fullName>
    </submittedName>
</protein>
<dbReference type="PATRIC" id="fig|545.12.peg.5017"/>
<dbReference type="InterPro" id="IPR004914">
    <property type="entry name" value="Antirestrict"/>
</dbReference>
<gene>
    <name evidence="2" type="ORF">BN1086_04977</name>
</gene>
<reference evidence="2" key="1">
    <citation type="submission" date="2014-06" db="EMBL/GenBank/DDBJ databases">
        <authorList>
            <person name="Urmite Genomes Urmite Genomes"/>
        </authorList>
    </citation>
    <scope>NUCLEOTIDE SEQUENCE</scope>
</reference>
<name>A0A078LQR4_CITKO</name>
<dbReference type="EMBL" id="LK931338">
    <property type="protein sequence ID" value="CDZ86724.1"/>
    <property type="molecule type" value="Genomic_DNA"/>
</dbReference>
<dbReference type="AlphaFoldDB" id="A0A078LQR4"/>
<accession>A0A078LQR4</accession>
<evidence type="ECO:0000313" key="2">
    <source>
        <dbReference type="EMBL" id="CDZ86724.1"/>
    </source>
</evidence>
<dbReference type="Gene3D" id="3.30.70.3580">
    <property type="entry name" value="Antirestriction protein"/>
    <property type="match status" value="1"/>
</dbReference>
<proteinExistence type="inferred from homology"/>
<organism evidence="2">
    <name type="scientific">Citrobacter koseri</name>
    <name type="common">Citrobacter diversus</name>
    <dbReference type="NCBI Taxonomy" id="545"/>
    <lineage>
        <taxon>Bacteria</taxon>
        <taxon>Pseudomonadati</taxon>
        <taxon>Pseudomonadota</taxon>
        <taxon>Gammaproteobacteria</taxon>
        <taxon>Enterobacterales</taxon>
        <taxon>Enterobacteriaceae</taxon>
        <taxon>Citrobacter</taxon>
    </lineage>
</organism>
<dbReference type="Pfam" id="PF03230">
    <property type="entry name" value="Antirestrict"/>
    <property type="match status" value="1"/>
</dbReference>